<evidence type="ECO:0000313" key="9">
    <source>
        <dbReference type="Proteomes" id="UP001316803"/>
    </source>
</evidence>
<protein>
    <recommendedName>
        <fullName evidence="10">RING-14 protein</fullName>
    </recommendedName>
</protein>
<keyword evidence="2 4" id="KW-0863">Zinc-finger</keyword>
<dbReference type="Pfam" id="PF13920">
    <property type="entry name" value="zf-C3HC4_3"/>
    <property type="match status" value="1"/>
</dbReference>
<dbReference type="Gene3D" id="3.30.40.10">
    <property type="entry name" value="Zinc/RING finger domain, C3HC4 (zinc finger)"/>
    <property type="match status" value="1"/>
</dbReference>
<dbReference type="AlphaFoldDB" id="A0AAN8F0P6"/>
<proteinExistence type="predicted"/>
<evidence type="ECO:0000256" key="4">
    <source>
        <dbReference type="PROSITE-ProRule" id="PRU00175"/>
    </source>
</evidence>
<dbReference type="Pfam" id="PF03105">
    <property type="entry name" value="SPX"/>
    <property type="match status" value="1"/>
</dbReference>
<evidence type="ECO:0000313" key="8">
    <source>
        <dbReference type="EMBL" id="KAK5957961.1"/>
    </source>
</evidence>
<dbReference type="InterPro" id="IPR013083">
    <property type="entry name" value="Znf_RING/FYVE/PHD"/>
</dbReference>
<feature type="domain" description="RING-type" evidence="6">
    <location>
        <begin position="431"/>
        <end position="470"/>
    </location>
</feature>
<keyword evidence="1" id="KW-0479">Metal-binding</keyword>
<dbReference type="Proteomes" id="UP001316803">
    <property type="component" value="Unassembled WGS sequence"/>
</dbReference>
<evidence type="ECO:0000256" key="2">
    <source>
        <dbReference type="ARBA" id="ARBA00022771"/>
    </source>
</evidence>
<dbReference type="PROSITE" id="PS00518">
    <property type="entry name" value="ZF_RING_1"/>
    <property type="match status" value="1"/>
</dbReference>
<sequence>MKFGAEYQEALRKEEYPSQWLKSAISYKKLKKCIKRVRGELLSLGLDRETLQALWQHVGTNASSESNDLDAERMMRYQLTTGEGERFVPKLTIALDPRDGSPMDAWLSPETRRILQKVGTRKQRRTSRRTSSFNVNGDNRPGIERTMTNETSESRGSSSERDVVKASREKSPVTNGNDLRRSTLTPDDSDDLRRSVLKPTLPHNEPEDAKEDEIETVEIPLTSDGEFFQILRKELQALETLQDKEQEEISTSITQLSQDISALRASKSKHSKASVDAWREIFRLYIESEIFTSNHESDAGVRPASKAAELFRHFTSQLTSPTTNPPKPKSKEAHIALDRFLSINTTLLRLLQFQELNRRALSKILKKFDKQTSLHAISNSNHTPDHLLQSLTLTTNPNHPTLSPSSLARATSYAISTSLLSIIPQLDDYLCPICASITYKPIRLRCNHVFCIRCMIRLQRADKDECPLCRERVVLEATEDNLDLELKKFLKREFRAEVEEKRRDNEIQAGKELFGEGYEGTHKCVVM</sequence>
<keyword evidence="3" id="KW-0862">Zinc</keyword>
<comment type="caution">
    <text evidence="8">The sequence shown here is derived from an EMBL/GenBank/DDBJ whole genome shotgun (WGS) entry which is preliminary data.</text>
</comment>
<evidence type="ECO:0000259" key="7">
    <source>
        <dbReference type="PROSITE" id="PS51382"/>
    </source>
</evidence>
<dbReference type="GO" id="GO:0008270">
    <property type="term" value="F:zinc ion binding"/>
    <property type="evidence" value="ECO:0007669"/>
    <property type="project" value="UniProtKB-KW"/>
</dbReference>
<dbReference type="InterPro" id="IPR001841">
    <property type="entry name" value="Znf_RING"/>
</dbReference>
<dbReference type="InterPro" id="IPR017907">
    <property type="entry name" value="Znf_RING_CS"/>
</dbReference>
<evidence type="ECO:0008006" key="10">
    <source>
        <dbReference type="Google" id="ProtNLM"/>
    </source>
</evidence>
<feature type="compositionally biased region" description="Basic residues" evidence="5">
    <location>
        <begin position="119"/>
        <end position="128"/>
    </location>
</feature>
<dbReference type="PROSITE" id="PS50089">
    <property type="entry name" value="ZF_RING_2"/>
    <property type="match status" value="1"/>
</dbReference>
<feature type="region of interest" description="Disordered" evidence="5">
    <location>
        <begin position="102"/>
        <end position="214"/>
    </location>
</feature>
<organism evidence="8 9">
    <name type="scientific">Knufia fluminis</name>
    <dbReference type="NCBI Taxonomy" id="191047"/>
    <lineage>
        <taxon>Eukaryota</taxon>
        <taxon>Fungi</taxon>
        <taxon>Dikarya</taxon>
        <taxon>Ascomycota</taxon>
        <taxon>Pezizomycotina</taxon>
        <taxon>Eurotiomycetes</taxon>
        <taxon>Chaetothyriomycetidae</taxon>
        <taxon>Chaetothyriales</taxon>
        <taxon>Trichomeriaceae</taxon>
        <taxon>Knufia</taxon>
    </lineage>
</organism>
<accession>A0AAN8F0P6</accession>
<gene>
    <name evidence="8" type="ORF">OHC33_001151</name>
</gene>
<evidence type="ECO:0000256" key="1">
    <source>
        <dbReference type="ARBA" id="ARBA00022723"/>
    </source>
</evidence>
<dbReference type="SUPFAM" id="SSF57850">
    <property type="entry name" value="RING/U-box"/>
    <property type="match status" value="1"/>
</dbReference>
<name>A0AAN8F0P6_9EURO</name>
<dbReference type="EMBL" id="JAKLMC020000002">
    <property type="protein sequence ID" value="KAK5957961.1"/>
    <property type="molecule type" value="Genomic_DNA"/>
</dbReference>
<keyword evidence="9" id="KW-1185">Reference proteome</keyword>
<feature type="compositionally biased region" description="Polar residues" evidence="5">
    <location>
        <begin position="172"/>
        <end position="186"/>
    </location>
</feature>
<reference evidence="8 9" key="1">
    <citation type="submission" date="2022-12" db="EMBL/GenBank/DDBJ databases">
        <title>Genomic features and morphological characterization of a novel Knufia sp. strain isolated from spacecraft assembly facility.</title>
        <authorList>
            <person name="Teixeira M."/>
            <person name="Chander A.M."/>
            <person name="Stajich J.E."/>
            <person name="Venkateswaran K."/>
        </authorList>
    </citation>
    <scope>NUCLEOTIDE SEQUENCE [LARGE SCALE GENOMIC DNA]</scope>
    <source>
        <strain evidence="8 9">FJI-L2-BK-P2</strain>
    </source>
</reference>
<dbReference type="InterPro" id="IPR004331">
    <property type="entry name" value="SPX_dom"/>
</dbReference>
<evidence type="ECO:0000256" key="5">
    <source>
        <dbReference type="SAM" id="MobiDB-lite"/>
    </source>
</evidence>
<dbReference type="SMART" id="SM00184">
    <property type="entry name" value="RING"/>
    <property type="match status" value="1"/>
</dbReference>
<dbReference type="PROSITE" id="PS51382">
    <property type="entry name" value="SPX"/>
    <property type="match status" value="1"/>
</dbReference>
<evidence type="ECO:0000259" key="6">
    <source>
        <dbReference type="PROSITE" id="PS50089"/>
    </source>
</evidence>
<evidence type="ECO:0000256" key="3">
    <source>
        <dbReference type="ARBA" id="ARBA00022833"/>
    </source>
</evidence>
<dbReference type="PANTHER" id="PTHR23327:SF51">
    <property type="entry name" value="TRANSCRIPTIONAL REGULATOR OF YEAST FORM ADHERENCE 3"/>
    <property type="match status" value="1"/>
</dbReference>
<dbReference type="PANTHER" id="PTHR23327">
    <property type="entry name" value="RING FINGER PROTEIN 127"/>
    <property type="match status" value="1"/>
</dbReference>
<feature type="domain" description="SPX" evidence="7">
    <location>
        <begin position="1"/>
        <end position="382"/>
    </location>
</feature>
<feature type="compositionally biased region" description="Basic and acidic residues" evidence="5">
    <location>
        <begin position="158"/>
        <end position="171"/>
    </location>
</feature>